<dbReference type="Proteomes" id="UP000492821">
    <property type="component" value="Unassembled WGS sequence"/>
</dbReference>
<evidence type="ECO:0000256" key="1">
    <source>
        <dbReference type="SAM" id="MobiDB-lite"/>
    </source>
</evidence>
<keyword evidence="2" id="KW-1185">Reference proteome</keyword>
<name>A0A7E4ZXD5_PANRE</name>
<dbReference type="WBParaSite" id="Pan_g23015.t1">
    <property type="protein sequence ID" value="Pan_g23015.t1"/>
    <property type="gene ID" value="Pan_g23015"/>
</dbReference>
<dbReference type="AlphaFoldDB" id="A0A7E4ZXD5"/>
<feature type="region of interest" description="Disordered" evidence="1">
    <location>
        <begin position="71"/>
        <end position="103"/>
    </location>
</feature>
<reference evidence="2" key="1">
    <citation type="journal article" date="2013" name="Genetics">
        <title>The draft genome and transcriptome of Panagrellus redivivus are shaped by the harsh demands of a free-living lifestyle.</title>
        <authorList>
            <person name="Srinivasan J."/>
            <person name="Dillman A.R."/>
            <person name="Macchietto M.G."/>
            <person name="Heikkinen L."/>
            <person name="Lakso M."/>
            <person name="Fracchia K.M."/>
            <person name="Antoshechkin I."/>
            <person name="Mortazavi A."/>
            <person name="Wong G."/>
            <person name="Sternberg P.W."/>
        </authorList>
    </citation>
    <scope>NUCLEOTIDE SEQUENCE [LARGE SCALE GENOMIC DNA]</scope>
    <source>
        <strain evidence="2">MT8872</strain>
    </source>
</reference>
<protein>
    <submittedName>
        <fullName evidence="3">HNHc domain-containing protein</fullName>
    </submittedName>
</protein>
<organism evidence="2 3">
    <name type="scientific">Panagrellus redivivus</name>
    <name type="common">Microworm</name>
    <dbReference type="NCBI Taxonomy" id="6233"/>
    <lineage>
        <taxon>Eukaryota</taxon>
        <taxon>Metazoa</taxon>
        <taxon>Ecdysozoa</taxon>
        <taxon>Nematoda</taxon>
        <taxon>Chromadorea</taxon>
        <taxon>Rhabditida</taxon>
        <taxon>Tylenchina</taxon>
        <taxon>Panagrolaimomorpha</taxon>
        <taxon>Panagrolaimoidea</taxon>
        <taxon>Panagrolaimidae</taxon>
        <taxon>Panagrellus</taxon>
    </lineage>
</organism>
<evidence type="ECO:0000313" key="3">
    <source>
        <dbReference type="WBParaSite" id="Pan_g23015.t1"/>
    </source>
</evidence>
<proteinExistence type="predicted"/>
<accession>A0A7E4ZXD5</accession>
<sequence length="103" mass="11639">MVCRGARVVGRSSKFACDHIVPLFAYKRRFLVPLLRIVIPLLPRSAPATLVCSPLNPSILHRPFFIDAMTRPRQQRSEANPPVPAGVPNHQQRHVGGWSKHDW</sequence>
<evidence type="ECO:0000313" key="2">
    <source>
        <dbReference type="Proteomes" id="UP000492821"/>
    </source>
</evidence>
<reference evidence="3" key="2">
    <citation type="submission" date="2020-10" db="UniProtKB">
        <authorList>
            <consortium name="WormBaseParasite"/>
        </authorList>
    </citation>
    <scope>IDENTIFICATION</scope>
</reference>